<dbReference type="RefSeq" id="WP_069716897.1">
    <property type="nucleotide sequence ID" value="NZ_MJEH01000017.1"/>
</dbReference>
<accession>A0A1E5LG85</accession>
<sequence length="105" mass="12852">MIRVRMFNDLYKIEGAFPRDFVNYLKCEFTMLYDYLGNGERFENFQLSESQTIIILEELKERNDILKHQWDVEYLEEISVKDVTVERIGINLEFDIQLYYYVKRC</sequence>
<dbReference type="AlphaFoldDB" id="A0A1E5LG85"/>
<dbReference type="Proteomes" id="UP000095209">
    <property type="component" value="Unassembled WGS sequence"/>
</dbReference>
<dbReference type="EMBL" id="MJEH01000017">
    <property type="protein sequence ID" value="OEH93089.1"/>
    <property type="molecule type" value="Genomic_DNA"/>
</dbReference>
<proteinExistence type="predicted"/>
<comment type="caution">
    <text evidence="1">The sequence shown here is derived from an EMBL/GenBank/DDBJ whole genome shotgun (WGS) entry which is preliminary data.</text>
</comment>
<dbReference type="STRING" id="1305675.BFG57_13665"/>
<gene>
    <name evidence="1" type="ORF">BFG57_13665</name>
</gene>
<protein>
    <submittedName>
        <fullName evidence="1">Uncharacterized protein</fullName>
    </submittedName>
</protein>
<evidence type="ECO:0000313" key="2">
    <source>
        <dbReference type="Proteomes" id="UP000095209"/>
    </source>
</evidence>
<evidence type="ECO:0000313" key="1">
    <source>
        <dbReference type="EMBL" id="OEH93089.1"/>
    </source>
</evidence>
<dbReference type="OrthoDB" id="2876757at2"/>
<reference evidence="1 2" key="1">
    <citation type="submission" date="2016-08" db="EMBL/GenBank/DDBJ databases">
        <title>Genome of Bacillus solimangrovi GH2-4.</title>
        <authorList>
            <person name="Lim S."/>
            <person name="Kim B.-C."/>
        </authorList>
    </citation>
    <scope>NUCLEOTIDE SEQUENCE [LARGE SCALE GENOMIC DNA]</scope>
    <source>
        <strain evidence="1 2">GH2-4</strain>
    </source>
</reference>
<name>A0A1E5LG85_9BACI</name>
<keyword evidence="2" id="KW-1185">Reference proteome</keyword>
<organism evidence="1 2">
    <name type="scientific">Bacillus solimangrovi</name>
    <dbReference type="NCBI Taxonomy" id="1305675"/>
    <lineage>
        <taxon>Bacteria</taxon>
        <taxon>Bacillati</taxon>
        <taxon>Bacillota</taxon>
        <taxon>Bacilli</taxon>
        <taxon>Bacillales</taxon>
        <taxon>Bacillaceae</taxon>
        <taxon>Bacillus</taxon>
    </lineage>
</organism>